<accession>D8UBR7</accession>
<gene>
    <name evidence="8" type="ORF">VOLCADRAFT_119285</name>
</gene>
<feature type="transmembrane region" description="Helical" evidence="6">
    <location>
        <begin position="75"/>
        <end position="101"/>
    </location>
</feature>
<dbReference type="Proteomes" id="UP000001058">
    <property type="component" value="Unassembled WGS sequence"/>
</dbReference>
<dbReference type="RefSeq" id="XP_002956073.1">
    <property type="nucleotide sequence ID" value="XM_002956027.1"/>
</dbReference>
<dbReference type="InterPro" id="IPR000612">
    <property type="entry name" value="PMP3"/>
</dbReference>
<feature type="chain" id="PRO_5003124353" evidence="7">
    <location>
        <begin position="21"/>
        <end position="104"/>
    </location>
</feature>
<evidence type="ECO:0000313" key="9">
    <source>
        <dbReference type="Proteomes" id="UP000001058"/>
    </source>
</evidence>
<dbReference type="OrthoDB" id="533703at2759"/>
<keyword evidence="4 6" id="KW-1133">Transmembrane helix</keyword>
<feature type="transmembrane region" description="Helical" evidence="6">
    <location>
        <begin position="42"/>
        <end position="63"/>
    </location>
</feature>
<dbReference type="EMBL" id="GL378378">
    <property type="protein sequence ID" value="EFJ42813.1"/>
    <property type="molecule type" value="Genomic_DNA"/>
</dbReference>
<dbReference type="KEGG" id="vcn:VOLCADRAFT_119285"/>
<dbReference type="AlphaFoldDB" id="D8UBR7"/>
<dbReference type="GeneID" id="9626629"/>
<evidence type="ECO:0000256" key="5">
    <source>
        <dbReference type="ARBA" id="ARBA00023136"/>
    </source>
</evidence>
<reference evidence="8 9" key="1">
    <citation type="journal article" date="2010" name="Science">
        <title>Genomic analysis of organismal complexity in the multicellular green alga Volvox carteri.</title>
        <authorList>
            <person name="Prochnik S.E."/>
            <person name="Umen J."/>
            <person name="Nedelcu A.M."/>
            <person name="Hallmann A."/>
            <person name="Miller S.M."/>
            <person name="Nishii I."/>
            <person name="Ferris P."/>
            <person name="Kuo A."/>
            <person name="Mitros T."/>
            <person name="Fritz-Laylin L.K."/>
            <person name="Hellsten U."/>
            <person name="Chapman J."/>
            <person name="Simakov O."/>
            <person name="Rensing S.A."/>
            <person name="Terry A."/>
            <person name="Pangilinan J."/>
            <person name="Kapitonov V."/>
            <person name="Jurka J."/>
            <person name="Salamov A."/>
            <person name="Shapiro H."/>
            <person name="Schmutz J."/>
            <person name="Grimwood J."/>
            <person name="Lindquist E."/>
            <person name="Lucas S."/>
            <person name="Grigoriev I.V."/>
            <person name="Schmitt R."/>
            <person name="Kirk D."/>
            <person name="Rokhsar D.S."/>
        </authorList>
    </citation>
    <scope>NUCLEOTIDE SEQUENCE [LARGE SCALE GENOMIC DNA]</scope>
    <source>
        <strain evidence="9">f. Nagariensis / Eve</strain>
    </source>
</reference>
<keyword evidence="7" id="KW-0732">Signal</keyword>
<evidence type="ECO:0000256" key="7">
    <source>
        <dbReference type="SAM" id="SignalP"/>
    </source>
</evidence>
<evidence type="ECO:0000256" key="1">
    <source>
        <dbReference type="ARBA" id="ARBA00004370"/>
    </source>
</evidence>
<organism evidence="9">
    <name type="scientific">Volvox carteri f. nagariensis</name>
    <dbReference type="NCBI Taxonomy" id="3068"/>
    <lineage>
        <taxon>Eukaryota</taxon>
        <taxon>Viridiplantae</taxon>
        <taxon>Chlorophyta</taxon>
        <taxon>core chlorophytes</taxon>
        <taxon>Chlorophyceae</taxon>
        <taxon>CS clade</taxon>
        <taxon>Chlamydomonadales</taxon>
        <taxon>Volvocaceae</taxon>
        <taxon>Volvox</taxon>
    </lineage>
</organism>
<feature type="signal peptide" evidence="7">
    <location>
        <begin position="1"/>
        <end position="20"/>
    </location>
</feature>
<keyword evidence="9" id="KW-1185">Reference proteome</keyword>
<evidence type="ECO:0000256" key="6">
    <source>
        <dbReference type="SAM" id="Phobius"/>
    </source>
</evidence>
<evidence type="ECO:0000256" key="2">
    <source>
        <dbReference type="ARBA" id="ARBA00009530"/>
    </source>
</evidence>
<keyword evidence="3 6" id="KW-0812">Transmembrane</keyword>
<evidence type="ECO:0000256" key="3">
    <source>
        <dbReference type="ARBA" id="ARBA00022692"/>
    </source>
</evidence>
<dbReference type="InParanoid" id="D8UBR7"/>
<name>D8UBR7_VOLCA</name>
<comment type="subcellular location">
    <subcellularLocation>
        <location evidence="1">Membrane</location>
    </subcellularLocation>
</comment>
<dbReference type="GO" id="GO:0016020">
    <property type="term" value="C:membrane"/>
    <property type="evidence" value="ECO:0007669"/>
    <property type="project" value="UniProtKB-SubCell"/>
</dbReference>
<keyword evidence="5 6" id="KW-0472">Membrane</keyword>
<evidence type="ECO:0000256" key="4">
    <source>
        <dbReference type="ARBA" id="ARBA00022989"/>
    </source>
</evidence>
<dbReference type="Pfam" id="PF01679">
    <property type="entry name" value="Pmp3"/>
    <property type="match status" value="1"/>
</dbReference>
<proteinExistence type="inferred from homology"/>
<sequence length="104" mass="11459">MWHIDLQILLLCFIMPPAGSYAIKHIYVGPAAADFTDVDLCLNLFLTLFGFMPGIAHALYLFARHKGWGAALAMDAAFVWLLLLLEGVVPPTFFICAYKIAASL</sequence>
<evidence type="ECO:0000313" key="8">
    <source>
        <dbReference type="EMBL" id="EFJ42813.1"/>
    </source>
</evidence>
<comment type="similarity">
    <text evidence="2">Belongs to the UPF0057 (PMP3) family.</text>
</comment>
<protein>
    <submittedName>
        <fullName evidence="8">Uncharacterized protein</fullName>
    </submittedName>
</protein>